<organism evidence="2 3">
    <name type="scientific">Propionivibrio dicarboxylicus</name>
    <dbReference type="NCBI Taxonomy" id="83767"/>
    <lineage>
        <taxon>Bacteria</taxon>
        <taxon>Pseudomonadati</taxon>
        <taxon>Pseudomonadota</taxon>
        <taxon>Betaproteobacteria</taxon>
        <taxon>Rhodocyclales</taxon>
        <taxon>Rhodocyclaceae</taxon>
        <taxon>Propionivibrio</taxon>
    </lineage>
</organism>
<dbReference type="Pfam" id="PF08988">
    <property type="entry name" value="T3SS_needle_E"/>
    <property type="match status" value="1"/>
</dbReference>
<dbReference type="STRING" id="83767.SAMN05660652_00622"/>
<evidence type="ECO:0000313" key="3">
    <source>
        <dbReference type="Proteomes" id="UP000198607"/>
    </source>
</evidence>
<dbReference type="InterPro" id="IPR012671">
    <property type="entry name" value="T3SS_PscE/YscE"/>
</dbReference>
<dbReference type="RefSeq" id="WP_176785730.1">
    <property type="nucleotide sequence ID" value="NZ_FNCY01000001.1"/>
</dbReference>
<name>A0A1G7WSQ7_9RHOO</name>
<accession>A0A1G7WSQ7</accession>
<evidence type="ECO:0000256" key="1">
    <source>
        <dbReference type="SAM" id="MobiDB-lite"/>
    </source>
</evidence>
<dbReference type="Proteomes" id="UP000198607">
    <property type="component" value="Unassembled WGS sequence"/>
</dbReference>
<proteinExistence type="predicted"/>
<feature type="region of interest" description="Disordered" evidence="1">
    <location>
        <begin position="67"/>
        <end position="91"/>
    </location>
</feature>
<dbReference type="AlphaFoldDB" id="A0A1G7WSQ7"/>
<reference evidence="2 3" key="1">
    <citation type="submission" date="2016-10" db="EMBL/GenBank/DDBJ databases">
        <authorList>
            <person name="de Groot N.N."/>
        </authorList>
    </citation>
    <scope>NUCLEOTIDE SEQUENCE [LARGE SCALE GENOMIC DNA]</scope>
    <source>
        <strain evidence="2 3">DSM 5885</strain>
    </source>
</reference>
<protein>
    <submittedName>
        <fullName evidence="2">Type III secretion system protein, YseE family</fullName>
    </submittedName>
</protein>
<keyword evidence="3" id="KW-1185">Reference proteome</keyword>
<evidence type="ECO:0000313" key="2">
    <source>
        <dbReference type="EMBL" id="SDG74973.1"/>
    </source>
</evidence>
<sequence length="91" mass="10200">MMTELEEQLARADAGSLRAALSRRLGELAEDARVRLAEGVPREDYERWHQTEEAIQAASEVIAHWSLPPQPDISDDTMRAQGAASHFSRRS</sequence>
<gene>
    <name evidence="2" type="ORF">SAMN05660652_00622</name>
</gene>
<dbReference type="EMBL" id="FNCY01000001">
    <property type="protein sequence ID" value="SDG74973.1"/>
    <property type="molecule type" value="Genomic_DNA"/>
</dbReference>
<dbReference type="Gene3D" id="1.20.5.420">
    <property type="entry name" value="Immunoglobulin FC, subunit C"/>
    <property type="match status" value="1"/>
</dbReference>